<sequence>MIKIPGNLTIPKIQKLYYDLSLNNNSVVDVQLPKRIEKLDFGVFFSFLQFLATWIRKENSGKLCLPINSIEEAIHYLNDNEFVYPSIVLSWEKDIVDNNGNNIKKHLKTPSKQYYERMDYFELKGTSVPLYCFDHDKSDRGLSKHFYKNNRELVSEDVLGFNLYRAFQKIGFHNPSVFRKSIKESLNSFTSIIHELFSNTHEHAKTNELGFNLYPNIRALQLKFHKKPIVKYIETYNNFNGLSDYFKSDFKVNESGDLYLIEISILDSGPGLVKRYKGVSTYNMSINEEVDIIKKCLYRHTTSTSSFRAETKGIGLDRVLQTIDGRGFVRIKSGRVDIFRDMKSKRYFHHDNASDIQIYDWQTNSDVNFTVFPPAEGTLISIFFPLDYQ</sequence>
<organism evidence="1 2">
    <name type="scientific">Larkinella arboricola</name>
    <dbReference type="NCBI Taxonomy" id="643671"/>
    <lineage>
        <taxon>Bacteria</taxon>
        <taxon>Pseudomonadati</taxon>
        <taxon>Bacteroidota</taxon>
        <taxon>Cytophagia</taxon>
        <taxon>Cytophagales</taxon>
        <taxon>Spirosomataceae</taxon>
        <taxon>Larkinella</taxon>
    </lineage>
</organism>
<reference evidence="1 2" key="1">
    <citation type="submission" date="2018-06" db="EMBL/GenBank/DDBJ databases">
        <title>Genomic Encyclopedia of Archaeal and Bacterial Type Strains, Phase II (KMG-II): from individual species to whole genera.</title>
        <authorList>
            <person name="Goeker M."/>
        </authorList>
    </citation>
    <scope>NUCLEOTIDE SEQUENCE [LARGE SCALE GENOMIC DNA]</scope>
    <source>
        <strain evidence="1 2">DSM 21851</strain>
    </source>
</reference>
<proteinExistence type="predicted"/>
<dbReference type="EMBL" id="QLMC01000012">
    <property type="protein sequence ID" value="RAJ90845.1"/>
    <property type="molecule type" value="Genomic_DNA"/>
</dbReference>
<dbReference type="RefSeq" id="WP_111631478.1">
    <property type="nucleotide sequence ID" value="NZ_QLMC01000012.1"/>
</dbReference>
<dbReference type="AlphaFoldDB" id="A0A327WLH3"/>
<evidence type="ECO:0000313" key="2">
    <source>
        <dbReference type="Proteomes" id="UP000248790"/>
    </source>
</evidence>
<accession>A0A327WLH3</accession>
<protein>
    <recommendedName>
        <fullName evidence="3">ATP-binding protein</fullName>
    </recommendedName>
</protein>
<keyword evidence="2" id="KW-1185">Reference proteome</keyword>
<dbReference type="OrthoDB" id="797724at2"/>
<name>A0A327WLH3_LARAB</name>
<evidence type="ECO:0008006" key="3">
    <source>
        <dbReference type="Google" id="ProtNLM"/>
    </source>
</evidence>
<comment type="caution">
    <text evidence="1">The sequence shown here is derived from an EMBL/GenBank/DDBJ whole genome shotgun (WGS) entry which is preliminary data.</text>
</comment>
<dbReference type="Proteomes" id="UP000248790">
    <property type="component" value="Unassembled WGS sequence"/>
</dbReference>
<evidence type="ECO:0000313" key="1">
    <source>
        <dbReference type="EMBL" id="RAJ90845.1"/>
    </source>
</evidence>
<gene>
    <name evidence="1" type="ORF">LX87_05474</name>
</gene>